<feature type="region of interest" description="Disordered" evidence="1">
    <location>
        <begin position="1"/>
        <end position="36"/>
    </location>
</feature>
<dbReference type="AlphaFoldDB" id="A0A852ZY02"/>
<reference evidence="2 3" key="1">
    <citation type="submission" date="2020-07" db="EMBL/GenBank/DDBJ databases">
        <title>Sequencing the genomes of 1000 actinobacteria strains.</title>
        <authorList>
            <person name="Klenk H.-P."/>
        </authorList>
    </citation>
    <scope>NUCLEOTIDE SEQUENCE [LARGE SCALE GENOMIC DNA]</scope>
    <source>
        <strain evidence="2 3">DSM 42178</strain>
    </source>
</reference>
<evidence type="ECO:0000256" key="1">
    <source>
        <dbReference type="SAM" id="MobiDB-lite"/>
    </source>
</evidence>
<protein>
    <submittedName>
        <fullName evidence="2">Uncharacterized protein</fullName>
    </submittedName>
</protein>
<evidence type="ECO:0000313" key="3">
    <source>
        <dbReference type="Proteomes" id="UP000567795"/>
    </source>
</evidence>
<dbReference type="EMBL" id="JACBZD010000001">
    <property type="protein sequence ID" value="NYI07253.1"/>
    <property type="molecule type" value="Genomic_DNA"/>
</dbReference>
<name>A0A852ZY02_9ACTN</name>
<dbReference type="RefSeq" id="WP_179815700.1">
    <property type="nucleotide sequence ID" value="NZ_JACBZD010000001.1"/>
</dbReference>
<sequence length="129" mass="13450">MDSSQTTPQGASPAPEPTPGASAEAATSAAEPSRQVRRAARWIAAFAAAHGGGADGQAAHIGRGRTRLVLVADDGTWGDQVLPGHAEALRAAELAGVRMHEEFPPEVTERITTGVYEWRRMAGIQVGGR</sequence>
<dbReference type="Proteomes" id="UP000567795">
    <property type="component" value="Unassembled WGS sequence"/>
</dbReference>
<organism evidence="2 3">
    <name type="scientific">Allostreptomyces psammosilenae</name>
    <dbReference type="NCBI Taxonomy" id="1892865"/>
    <lineage>
        <taxon>Bacteria</taxon>
        <taxon>Bacillati</taxon>
        <taxon>Actinomycetota</taxon>
        <taxon>Actinomycetes</taxon>
        <taxon>Kitasatosporales</taxon>
        <taxon>Streptomycetaceae</taxon>
        <taxon>Allostreptomyces</taxon>
    </lineage>
</organism>
<comment type="caution">
    <text evidence="2">The sequence shown here is derived from an EMBL/GenBank/DDBJ whole genome shotgun (WGS) entry which is preliminary data.</text>
</comment>
<keyword evidence="3" id="KW-1185">Reference proteome</keyword>
<evidence type="ECO:0000313" key="2">
    <source>
        <dbReference type="EMBL" id="NYI07253.1"/>
    </source>
</evidence>
<gene>
    <name evidence="2" type="ORF">FHU37_004196</name>
</gene>
<feature type="compositionally biased region" description="Low complexity" evidence="1">
    <location>
        <begin position="19"/>
        <end position="33"/>
    </location>
</feature>
<accession>A0A852ZY02</accession>
<proteinExistence type="predicted"/>